<dbReference type="STRING" id="1314674.A0A0D7BBM3"/>
<comment type="subcellular location">
    <subcellularLocation>
        <location evidence="1">Membrane</location>
        <topology evidence="1">Multi-pass membrane protein</topology>
    </subcellularLocation>
</comment>
<dbReference type="GO" id="GO:0016020">
    <property type="term" value="C:membrane"/>
    <property type="evidence" value="ECO:0007669"/>
    <property type="project" value="UniProtKB-SubCell"/>
</dbReference>
<dbReference type="InterPro" id="IPR005829">
    <property type="entry name" value="Sugar_transporter_CS"/>
</dbReference>
<keyword evidence="5 10" id="KW-1133">Transmembrane helix</keyword>
<dbReference type="Pfam" id="PF00083">
    <property type="entry name" value="Sugar_tr"/>
    <property type="match status" value="1"/>
</dbReference>
<proteinExistence type="inferred from homology"/>
<dbReference type="NCBIfam" id="TIGR00879">
    <property type="entry name" value="SP"/>
    <property type="match status" value="1"/>
</dbReference>
<dbReference type="Proteomes" id="UP000054007">
    <property type="component" value="Unassembled WGS sequence"/>
</dbReference>
<evidence type="ECO:0000256" key="5">
    <source>
        <dbReference type="ARBA" id="ARBA00022989"/>
    </source>
</evidence>
<keyword evidence="4 10" id="KW-0812">Transmembrane</keyword>
<feature type="transmembrane region" description="Helical" evidence="10">
    <location>
        <begin position="187"/>
        <end position="205"/>
    </location>
</feature>
<evidence type="ECO:0000256" key="8">
    <source>
        <dbReference type="RuleBase" id="RU003346"/>
    </source>
</evidence>
<feature type="transmembrane region" description="Helical" evidence="10">
    <location>
        <begin position="12"/>
        <end position="30"/>
    </location>
</feature>
<dbReference type="PROSITE" id="PS00217">
    <property type="entry name" value="SUGAR_TRANSPORT_2"/>
    <property type="match status" value="1"/>
</dbReference>
<feature type="compositionally biased region" description="Low complexity" evidence="9">
    <location>
        <begin position="485"/>
        <end position="494"/>
    </location>
</feature>
<gene>
    <name evidence="12" type="ORF">CYLTODRAFT_422985</name>
</gene>
<organism evidence="12 13">
    <name type="scientific">Cylindrobasidium torrendii FP15055 ss-10</name>
    <dbReference type="NCBI Taxonomy" id="1314674"/>
    <lineage>
        <taxon>Eukaryota</taxon>
        <taxon>Fungi</taxon>
        <taxon>Dikarya</taxon>
        <taxon>Basidiomycota</taxon>
        <taxon>Agaricomycotina</taxon>
        <taxon>Agaricomycetes</taxon>
        <taxon>Agaricomycetidae</taxon>
        <taxon>Agaricales</taxon>
        <taxon>Marasmiineae</taxon>
        <taxon>Physalacriaceae</taxon>
        <taxon>Cylindrobasidium</taxon>
    </lineage>
</organism>
<keyword evidence="6 10" id="KW-0472">Membrane</keyword>
<dbReference type="PROSITE" id="PS50850">
    <property type="entry name" value="MFS"/>
    <property type="match status" value="1"/>
</dbReference>
<feature type="transmembrane region" description="Helical" evidence="10">
    <location>
        <begin position="303"/>
        <end position="323"/>
    </location>
</feature>
<evidence type="ECO:0000256" key="10">
    <source>
        <dbReference type="SAM" id="Phobius"/>
    </source>
</evidence>
<evidence type="ECO:0000256" key="6">
    <source>
        <dbReference type="ARBA" id="ARBA00023136"/>
    </source>
</evidence>
<evidence type="ECO:0000256" key="4">
    <source>
        <dbReference type="ARBA" id="ARBA00022692"/>
    </source>
</evidence>
<dbReference type="GO" id="GO:0005351">
    <property type="term" value="F:carbohydrate:proton symporter activity"/>
    <property type="evidence" value="ECO:0007669"/>
    <property type="project" value="TreeGrafter"/>
</dbReference>
<evidence type="ECO:0000256" key="7">
    <source>
        <dbReference type="ARBA" id="ARBA00049119"/>
    </source>
</evidence>
<dbReference type="Gene3D" id="1.20.1250.20">
    <property type="entry name" value="MFS general substrate transporter like domains"/>
    <property type="match status" value="1"/>
</dbReference>
<feature type="transmembrane region" description="Helical" evidence="10">
    <location>
        <begin position="153"/>
        <end position="175"/>
    </location>
</feature>
<keyword evidence="12" id="KW-0762">Sugar transport</keyword>
<feature type="domain" description="Major facilitator superfamily (MFS) profile" evidence="11">
    <location>
        <begin position="17"/>
        <end position="455"/>
    </location>
</feature>
<evidence type="ECO:0000259" key="11">
    <source>
        <dbReference type="PROSITE" id="PS50850"/>
    </source>
</evidence>
<dbReference type="InterPro" id="IPR050360">
    <property type="entry name" value="MFS_Sugar_Transporters"/>
</dbReference>
<evidence type="ECO:0000313" key="12">
    <source>
        <dbReference type="EMBL" id="KIY66901.1"/>
    </source>
</evidence>
<feature type="transmembrane region" description="Helical" evidence="10">
    <location>
        <begin position="119"/>
        <end position="141"/>
    </location>
</feature>
<evidence type="ECO:0000313" key="13">
    <source>
        <dbReference type="Proteomes" id="UP000054007"/>
    </source>
</evidence>
<dbReference type="AlphaFoldDB" id="A0A0D7BBM3"/>
<dbReference type="PANTHER" id="PTHR48022:SF2">
    <property type="entry name" value="PLASTIDIC GLUCOSE TRANSPORTER 4"/>
    <property type="match status" value="1"/>
</dbReference>
<comment type="similarity">
    <text evidence="2 8">Belongs to the major facilitator superfamily. Sugar transporter (TC 2.A.1.1) family.</text>
</comment>
<dbReference type="EMBL" id="KN880540">
    <property type="protein sequence ID" value="KIY66901.1"/>
    <property type="molecule type" value="Genomic_DNA"/>
</dbReference>
<dbReference type="InterPro" id="IPR036259">
    <property type="entry name" value="MFS_trans_sf"/>
</dbReference>
<feature type="transmembrane region" description="Helical" evidence="10">
    <location>
        <begin position="58"/>
        <end position="78"/>
    </location>
</feature>
<keyword evidence="13" id="KW-1185">Reference proteome</keyword>
<feature type="transmembrane region" description="Helical" evidence="10">
    <location>
        <begin position="362"/>
        <end position="385"/>
    </location>
</feature>
<dbReference type="InterPro" id="IPR005828">
    <property type="entry name" value="MFS_sugar_transport-like"/>
</dbReference>
<protein>
    <submittedName>
        <fullName evidence="12">Putative MFS sugar transporter</fullName>
    </submittedName>
</protein>
<keyword evidence="3 8" id="KW-0813">Transport</keyword>
<evidence type="ECO:0000256" key="9">
    <source>
        <dbReference type="SAM" id="MobiDB-lite"/>
    </source>
</evidence>
<feature type="transmembrane region" description="Helical" evidence="10">
    <location>
        <begin position="431"/>
        <end position="451"/>
    </location>
</feature>
<evidence type="ECO:0000256" key="1">
    <source>
        <dbReference type="ARBA" id="ARBA00004141"/>
    </source>
</evidence>
<name>A0A0D7BBM3_9AGAR</name>
<feature type="region of interest" description="Disordered" evidence="9">
    <location>
        <begin position="479"/>
        <end position="513"/>
    </location>
</feature>
<dbReference type="OrthoDB" id="5399138at2759"/>
<feature type="compositionally biased region" description="Basic and acidic residues" evidence="9">
    <location>
        <begin position="497"/>
        <end position="506"/>
    </location>
</feature>
<dbReference type="SUPFAM" id="SSF103473">
    <property type="entry name" value="MFS general substrate transporter"/>
    <property type="match status" value="1"/>
</dbReference>
<dbReference type="InterPro" id="IPR003663">
    <property type="entry name" value="Sugar/inositol_transpt"/>
</dbReference>
<accession>A0A0D7BBM3</accession>
<feature type="transmembrane region" description="Helical" evidence="10">
    <location>
        <begin position="269"/>
        <end position="291"/>
    </location>
</feature>
<dbReference type="PANTHER" id="PTHR48022">
    <property type="entry name" value="PLASTIDIC GLUCOSE TRANSPORTER 4"/>
    <property type="match status" value="1"/>
</dbReference>
<sequence>MDRSLLKRISIPPYAIYASILSVGGFIYGFDTGSIGSITVMHQFIDVFGELDSKIEGLFVAMILIPAAIVSFGSGSIADRLSRTYATALGCVVYGTGSIIACTAGLGSQSQKAALAQAFIGRAVSGAGEGIFLSAITVYGIEVAPQDMRGRVGCLVQLLITLGQMTAYFVCYGSVNIPGSLSWRLPWILQAILCFLLTVAIPFIPHSPRWLVQAKRYDEARATMRKLGLDERELVIMQPETEERQQDSVGKSWDQFKSAFAPEVRGRTLMALFMLGAQQLGGIDGVLYYSPTLFKQAGLSSQSASFLASGVTGIVNVVFTIVGQVMSDKWGRRPALILGGIVMAAAMTTIGILYTVPNLPSAGNWAVIVLIFVYFIAFILTWAILMRVWVSESQPLQSRASVSSLALTVNWGCNFVVAFTTPIFLEASPSGPYFLWAACTWVAILVFAAWLPETKGKSIDGDEQDLGLDDNIGWLKEQLQRPPLSRRSTSRTVVATEPEKKADTEGKTTGVEV</sequence>
<dbReference type="FunFam" id="1.20.1250.20:FF:000134">
    <property type="entry name" value="MFS sugar transporter protein"/>
    <property type="match status" value="1"/>
</dbReference>
<comment type="catalytic activity">
    <reaction evidence="7">
        <text>myo-inositol(out) + H(+)(out) = myo-inositol(in) + H(+)(in)</text>
        <dbReference type="Rhea" id="RHEA:60364"/>
        <dbReference type="ChEBI" id="CHEBI:15378"/>
        <dbReference type="ChEBI" id="CHEBI:17268"/>
    </reaction>
</comment>
<reference evidence="12 13" key="1">
    <citation type="journal article" date="2015" name="Fungal Genet. Biol.">
        <title>Evolution of novel wood decay mechanisms in Agaricales revealed by the genome sequences of Fistulina hepatica and Cylindrobasidium torrendii.</title>
        <authorList>
            <person name="Floudas D."/>
            <person name="Held B.W."/>
            <person name="Riley R."/>
            <person name="Nagy L.G."/>
            <person name="Koehler G."/>
            <person name="Ransdell A.S."/>
            <person name="Younus H."/>
            <person name="Chow J."/>
            <person name="Chiniquy J."/>
            <person name="Lipzen A."/>
            <person name="Tritt A."/>
            <person name="Sun H."/>
            <person name="Haridas S."/>
            <person name="LaButti K."/>
            <person name="Ohm R.A."/>
            <person name="Kues U."/>
            <person name="Blanchette R.A."/>
            <person name="Grigoriev I.V."/>
            <person name="Minto R.E."/>
            <person name="Hibbett D.S."/>
        </authorList>
    </citation>
    <scope>NUCLEOTIDE SEQUENCE [LARGE SCALE GENOMIC DNA]</scope>
    <source>
        <strain evidence="12 13">FP15055 ss-10</strain>
    </source>
</reference>
<feature type="transmembrane region" description="Helical" evidence="10">
    <location>
        <begin position="335"/>
        <end position="356"/>
    </location>
</feature>
<dbReference type="InterPro" id="IPR020846">
    <property type="entry name" value="MFS_dom"/>
</dbReference>
<feature type="transmembrane region" description="Helical" evidence="10">
    <location>
        <begin position="405"/>
        <end position="425"/>
    </location>
</feature>
<feature type="transmembrane region" description="Helical" evidence="10">
    <location>
        <begin position="85"/>
        <end position="107"/>
    </location>
</feature>
<evidence type="ECO:0000256" key="2">
    <source>
        <dbReference type="ARBA" id="ARBA00010992"/>
    </source>
</evidence>
<evidence type="ECO:0000256" key="3">
    <source>
        <dbReference type="ARBA" id="ARBA00022448"/>
    </source>
</evidence>
<dbReference type="PRINTS" id="PR00171">
    <property type="entry name" value="SUGRTRNSPORT"/>
</dbReference>